<dbReference type="GO" id="GO:0051539">
    <property type="term" value="F:4 iron, 4 sulfur cluster binding"/>
    <property type="evidence" value="ECO:0007669"/>
    <property type="project" value="UniProtKB-KW"/>
</dbReference>
<dbReference type="SUPFAM" id="SSF48150">
    <property type="entry name" value="DNA-glycosylase"/>
    <property type="match status" value="1"/>
</dbReference>
<keyword evidence="6" id="KW-0408">Iron</keyword>
<proteinExistence type="inferred from homology"/>
<dbReference type="GO" id="GO:0003677">
    <property type="term" value="F:DNA binding"/>
    <property type="evidence" value="ECO:0007669"/>
    <property type="project" value="UniProtKB-UniRule"/>
</dbReference>
<dbReference type="RefSeq" id="WP_118910837.1">
    <property type="nucleotide sequence ID" value="NZ_QOCS01000014.1"/>
</dbReference>
<evidence type="ECO:0000256" key="2">
    <source>
        <dbReference type="ARBA" id="ARBA00022485"/>
    </source>
</evidence>
<evidence type="ECO:0000259" key="11">
    <source>
        <dbReference type="SMART" id="SM00478"/>
    </source>
</evidence>
<dbReference type="GO" id="GO:0019104">
    <property type="term" value="F:DNA N-glycosylase activity"/>
    <property type="evidence" value="ECO:0007669"/>
    <property type="project" value="UniProtKB-UniRule"/>
</dbReference>
<dbReference type="HAMAP" id="MF_00942">
    <property type="entry name" value="Nth"/>
    <property type="match status" value="1"/>
</dbReference>
<organism evidence="12 13">
    <name type="scientific">Bombilactobacillus bombi</name>
    <dbReference type="NCBI Taxonomy" id="1303590"/>
    <lineage>
        <taxon>Bacteria</taxon>
        <taxon>Bacillati</taxon>
        <taxon>Bacillota</taxon>
        <taxon>Bacilli</taxon>
        <taxon>Lactobacillales</taxon>
        <taxon>Lactobacillaceae</taxon>
        <taxon>Bombilactobacillus</taxon>
    </lineage>
</organism>
<evidence type="ECO:0000256" key="7">
    <source>
        <dbReference type="ARBA" id="ARBA00023014"/>
    </source>
</evidence>
<dbReference type="GO" id="GO:0140078">
    <property type="term" value="F:class I DNA-(apurinic or apyrimidinic site) endonuclease activity"/>
    <property type="evidence" value="ECO:0007669"/>
    <property type="project" value="UniProtKB-EC"/>
</dbReference>
<evidence type="ECO:0000256" key="3">
    <source>
        <dbReference type="ARBA" id="ARBA00022723"/>
    </source>
</evidence>
<keyword evidence="5 10" id="KW-0378">Hydrolase</keyword>
<evidence type="ECO:0000256" key="1">
    <source>
        <dbReference type="ARBA" id="ARBA00008343"/>
    </source>
</evidence>
<dbReference type="EC" id="4.2.99.18" evidence="10"/>
<keyword evidence="3" id="KW-0479">Metal-binding</keyword>
<comment type="caution">
    <text evidence="10">Lacks conserved residue(s) required for the propagation of feature annotation.</text>
</comment>
<keyword evidence="2" id="KW-0004">4Fe-4S</keyword>
<dbReference type="GO" id="GO:0006285">
    <property type="term" value="P:base-excision repair, AP site formation"/>
    <property type="evidence" value="ECO:0007669"/>
    <property type="project" value="TreeGrafter"/>
</dbReference>
<comment type="function">
    <text evidence="10">DNA repair enzyme that has both DNA N-glycosylase activity and AP-lyase activity. The DNA N-glycosylase activity releases various damaged pyrimidines from DNA by cleaving the N-glycosidic bond, leaving an AP (apurinic/apyrimidinic) site. The AP-lyase activity cleaves the phosphodiester bond 3' to the AP site by a beta-elimination, leaving a 3'-terminal unsaturated sugar and a product with a terminal 5'-phosphate.</text>
</comment>
<dbReference type="GO" id="GO:0046872">
    <property type="term" value="F:metal ion binding"/>
    <property type="evidence" value="ECO:0007669"/>
    <property type="project" value="UniProtKB-KW"/>
</dbReference>
<gene>
    <name evidence="10" type="primary">nth</name>
    <name evidence="12" type="ORF">DS832_06330</name>
</gene>
<dbReference type="CDD" id="cd00056">
    <property type="entry name" value="ENDO3c"/>
    <property type="match status" value="1"/>
</dbReference>
<accession>A0A3R6VG19</accession>
<keyword evidence="10" id="KW-0456">Lyase</keyword>
<keyword evidence="10" id="KW-0238">DNA-binding</keyword>
<feature type="domain" description="HhH-GPD" evidence="11">
    <location>
        <begin position="39"/>
        <end position="187"/>
    </location>
</feature>
<evidence type="ECO:0000256" key="4">
    <source>
        <dbReference type="ARBA" id="ARBA00022763"/>
    </source>
</evidence>
<keyword evidence="7" id="KW-0411">Iron-sulfur</keyword>
<dbReference type="InterPro" id="IPR005759">
    <property type="entry name" value="Nth"/>
</dbReference>
<comment type="catalytic activity">
    <reaction evidence="10">
        <text>2'-deoxyribonucleotide-(2'-deoxyribose 5'-phosphate)-2'-deoxyribonucleotide-DNA = a 3'-end 2'-deoxyribonucleotide-(2,3-dehydro-2,3-deoxyribose 5'-phosphate)-DNA + a 5'-end 5'-phospho-2'-deoxyribonucleoside-DNA + H(+)</text>
        <dbReference type="Rhea" id="RHEA:66592"/>
        <dbReference type="Rhea" id="RHEA-COMP:13180"/>
        <dbReference type="Rhea" id="RHEA-COMP:16897"/>
        <dbReference type="Rhea" id="RHEA-COMP:17067"/>
        <dbReference type="ChEBI" id="CHEBI:15378"/>
        <dbReference type="ChEBI" id="CHEBI:136412"/>
        <dbReference type="ChEBI" id="CHEBI:157695"/>
        <dbReference type="ChEBI" id="CHEBI:167181"/>
        <dbReference type="EC" id="4.2.99.18"/>
    </reaction>
</comment>
<dbReference type="PANTHER" id="PTHR10359:SF18">
    <property type="entry name" value="ENDONUCLEASE III"/>
    <property type="match status" value="1"/>
</dbReference>
<dbReference type="PIRSF" id="PIRSF001435">
    <property type="entry name" value="Nth"/>
    <property type="match status" value="1"/>
</dbReference>
<keyword evidence="8 10" id="KW-0234">DNA repair</keyword>
<dbReference type="FunFam" id="1.10.340.30:FF:000001">
    <property type="entry name" value="Endonuclease III"/>
    <property type="match status" value="1"/>
</dbReference>
<sequence>MLSDPQINQAFQIILKEFPNAGPSLQAQSNFQYLIAVLLSAQTTDKSVNQVTPKLFQQFPTPQAMATATISEIEPLIKSIGLYHNKARYLVACAQNLCQHFNGEVPSVKSQLVTLPGVGTKTANVVLADCFGIPAFAVDTHVSAISKRLHFVSSTATVNQIERRITNALPDNLWISGHHALIELGRKYNFHNEKQITDLPIVQICDQWELSNQK</sequence>
<dbReference type="SMART" id="SM00478">
    <property type="entry name" value="ENDO3c"/>
    <property type="match status" value="1"/>
</dbReference>
<dbReference type="Gene3D" id="1.10.1670.10">
    <property type="entry name" value="Helix-hairpin-Helix base-excision DNA repair enzymes (C-terminal)"/>
    <property type="match status" value="1"/>
</dbReference>
<dbReference type="InterPro" id="IPR003265">
    <property type="entry name" value="HhH-GPD_domain"/>
</dbReference>
<protein>
    <recommendedName>
        <fullName evidence="10">Endonuclease III</fullName>
        <ecNumber evidence="10">4.2.99.18</ecNumber>
    </recommendedName>
    <alternativeName>
        <fullName evidence="10">DNA-(apurinic or apyrimidinic site) lyase</fullName>
    </alternativeName>
</protein>
<dbReference type="InterPro" id="IPR011257">
    <property type="entry name" value="DNA_glycosylase"/>
</dbReference>
<dbReference type="AlphaFoldDB" id="A0A3R6VG19"/>
<name>A0A3R6VG19_9LACO</name>
<evidence type="ECO:0000256" key="10">
    <source>
        <dbReference type="HAMAP-Rule" id="MF_00942"/>
    </source>
</evidence>
<keyword evidence="9 10" id="KW-0326">Glycosidase</keyword>
<evidence type="ECO:0000256" key="5">
    <source>
        <dbReference type="ARBA" id="ARBA00022801"/>
    </source>
</evidence>
<dbReference type="InterPro" id="IPR023170">
    <property type="entry name" value="HhH_base_excis_C"/>
</dbReference>
<evidence type="ECO:0000313" key="12">
    <source>
        <dbReference type="EMBL" id="RHW45972.1"/>
    </source>
</evidence>
<evidence type="ECO:0000256" key="8">
    <source>
        <dbReference type="ARBA" id="ARBA00023204"/>
    </source>
</evidence>
<comment type="caution">
    <text evidence="12">The sequence shown here is derived from an EMBL/GenBank/DDBJ whole genome shotgun (WGS) entry which is preliminary data.</text>
</comment>
<keyword evidence="4 10" id="KW-0227">DNA damage</keyword>
<comment type="similarity">
    <text evidence="1 10">Belongs to the Nth/MutY family.</text>
</comment>
<dbReference type="Gene3D" id="1.10.340.30">
    <property type="entry name" value="Hypothetical protein, domain 2"/>
    <property type="match status" value="1"/>
</dbReference>
<evidence type="ECO:0000256" key="9">
    <source>
        <dbReference type="ARBA" id="ARBA00023295"/>
    </source>
</evidence>
<dbReference type="Pfam" id="PF00730">
    <property type="entry name" value="HhH-GPD"/>
    <property type="match status" value="1"/>
</dbReference>
<keyword evidence="12" id="KW-0540">Nuclease</keyword>
<evidence type="ECO:0000313" key="13">
    <source>
        <dbReference type="Proteomes" id="UP000284822"/>
    </source>
</evidence>
<comment type="cofactor">
    <cofactor evidence="10">
        <name>[4Fe-4S] cluster</name>
        <dbReference type="ChEBI" id="CHEBI:49883"/>
    </cofactor>
    <text evidence="10">Binds 1 [4Fe-4S] cluster.</text>
</comment>
<dbReference type="Proteomes" id="UP000284822">
    <property type="component" value="Unassembled WGS sequence"/>
</dbReference>
<reference evidence="12 13" key="1">
    <citation type="submission" date="2018-07" db="EMBL/GenBank/DDBJ databases">
        <title>Genome sequences of six Lactobacillus spp. isolated from bumble bee guts.</title>
        <authorList>
            <person name="Motta E.V.S."/>
            <person name="Moran N.A."/>
        </authorList>
    </citation>
    <scope>NUCLEOTIDE SEQUENCE [LARGE SCALE GENOMIC DNA]</scope>
    <source>
        <strain evidence="12 13">LV-8.1</strain>
    </source>
</reference>
<dbReference type="EMBL" id="QOCS01000014">
    <property type="protein sequence ID" value="RHW45972.1"/>
    <property type="molecule type" value="Genomic_DNA"/>
</dbReference>
<evidence type="ECO:0000256" key="6">
    <source>
        <dbReference type="ARBA" id="ARBA00023004"/>
    </source>
</evidence>
<dbReference type="PANTHER" id="PTHR10359">
    <property type="entry name" value="A/G-SPECIFIC ADENINE GLYCOSYLASE/ENDONUCLEASE III"/>
    <property type="match status" value="1"/>
</dbReference>
<keyword evidence="12" id="KW-0255">Endonuclease</keyword>